<proteinExistence type="predicted"/>
<evidence type="ECO:0000313" key="2">
    <source>
        <dbReference type="EMBL" id="MCA9759576.1"/>
    </source>
</evidence>
<dbReference type="InterPro" id="IPR001763">
    <property type="entry name" value="Rhodanese-like_dom"/>
</dbReference>
<protein>
    <submittedName>
        <fullName evidence="2">Rhodanese-like domain-containing protein</fullName>
    </submittedName>
</protein>
<comment type="caution">
    <text evidence="2">The sequence shown here is derived from an EMBL/GenBank/DDBJ whole genome shotgun (WGS) entry which is preliminary data.</text>
</comment>
<dbReference type="CDD" id="cd00158">
    <property type="entry name" value="RHOD"/>
    <property type="match status" value="2"/>
</dbReference>
<dbReference type="InterPro" id="IPR050229">
    <property type="entry name" value="GlpE_sulfurtransferase"/>
</dbReference>
<dbReference type="InterPro" id="IPR001307">
    <property type="entry name" value="Thiosulphate_STrfase_CS"/>
</dbReference>
<reference evidence="2" key="1">
    <citation type="submission" date="2020-04" db="EMBL/GenBank/DDBJ databases">
        <authorList>
            <person name="Zhang T."/>
        </authorList>
    </citation>
    <scope>NUCLEOTIDE SEQUENCE</scope>
    <source>
        <strain evidence="2">HKST-UBA02</strain>
    </source>
</reference>
<dbReference type="Pfam" id="PF00581">
    <property type="entry name" value="Rhodanese"/>
    <property type="match status" value="2"/>
</dbReference>
<dbReference type="GO" id="GO:0004792">
    <property type="term" value="F:thiosulfate-cyanide sulfurtransferase activity"/>
    <property type="evidence" value="ECO:0007669"/>
    <property type="project" value="InterPro"/>
</dbReference>
<evidence type="ECO:0000313" key="3">
    <source>
        <dbReference type="Proteomes" id="UP000739538"/>
    </source>
</evidence>
<dbReference type="InterPro" id="IPR036873">
    <property type="entry name" value="Rhodanese-like_dom_sf"/>
</dbReference>
<dbReference type="PROSITE" id="PS50206">
    <property type="entry name" value="RHODANESE_3"/>
    <property type="match status" value="2"/>
</dbReference>
<dbReference type="SMART" id="SM00450">
    <property type="entry name" value="RHOD"/>
    <property type="match status" value="2"/>
</dbReference>
<dbReference type="Proteomes" id="UP000739538">
    <property type="component" value="Unassembled WGS sequence"/>
</dbReference>
<dbReference type="Gene3D" id="3.40.250.10">
    <property type="entry name" value="Rhodanese-like domain"/>
    <property type="match status" value="2"/>
</dbReference>
<dbReference type="AlphaFoldDB" id="A0A956SGU4"/>
<name>A0A956SGU4_UNCEI</name>
<dbReference type="PROSITE" id="PS51257">
    <property type="entry name" value="PROKAR_LIPOPROTEIN"/>
    <property type="match status" value="1"/>
</dbReference>
<gene>
    <name evidence="2" type="ORF">KDA27_27520</name>
</gene>
<dbReference type="SUPFAM" id="SSF52821">
    <property type="entry name" value="Rhodanese/Cell cycle control phosphatase"/>
    <property type="match status" value="2"/>
</dbReference>
<reference evidence="2" key="2">
    <citation type="journal article" date="2021" name="Microbiome">
        <title>Successional dynamics and alternative stable states in a saline activated sludge microbial community over 9 years.</title>
        <authorList>
            <person name="Wang Y."/>
            <person name="Ye J."/>
            <person name="Ju F."/>
            <person name="Liu L."/>
            <person name="Boyd J.A."/>
            <person name="Deng Y."/>
            <person name="Parks D.H."/>
            <person name="Jiang X."/>
            <person name="Yin X."/>
            <person name="Woodcroft B.J."/>
            <person name="Tyson G.W."/>
            <person name="Hugenholtz P."/>
            <person name="Polz M.F."/>
            <person name="Zhang T."/>
        </authorList>
    </citation>
    <scope>NUCLEOTIDE SEQUENCE</scope>
    <source>
        <strain evidence="2">HKST-UBA02</strain>
    </source>
</reference>
<sequence>MRWKSWMWITAAVPMFGWVAGCSDDDKSTEPPTTTVDQFEVVREAFDTYLSSGAAPTIESSDVWAQINDQEDGPFVLSVRGADHYAIGHVPGATNIPWRSVADPANLANLPTDETIVAYCYTGHTGQVATTVLSAMGYDVVNMKHGIMAWTKDENVRVIAPFADSPQDYPLETTANSLTETYDLPELDVTDSSDHDVILQAAMADLLADFSPTMNASDLYANIIDGDDSNDYFILSVRGSAHYDLGHIPGAHNIPWRDIAKKENLEKLPTDQPIVVYCYTGHTGEIATTVLAALGYDAVNLKFGMCSWTTDPTIRVASAFEEDDYQDYPFETGSGK</sequence>
<dbReference type="PROSITE" id="PS00380">
    <property type="entry name" value="RHODANESE_1"/>
    <property type="match status" value="1"/>
</dbReference>
<feature type="domain" description="Rhodanese" evidence="1">
    <location>
        <begin position="70"/>
        <end position="159"/>
    </location>
</feature>
<dbReference type="PANTHER" id="PTHR43031:SF16">
    <property type="entry name" value="OXIDOREDUCTASE"/>
    <property type="match status" value="1"/>
</dbReference>
<evidence type="ECO:0000259" key="1">
    <source>
        <dbReference type="PROSITE" id="PS50206"/>
    </source>
</evidence>
<accession>A0A956SGU4</accession>
<dbReference type="EMBL" id="JAGQHS010000399">
    <property type="protein sequence ID" value="MCA9759576.1"/>
    <property type="molecule type" value="Genomic_DNA"/>
</dbReference>
<organism evidence="2 3">
    <name type="scientific">Eiseniibacteriota bacterium</name>
    <dbReference type="NCBI Taxonomy" id="2212470"/>
    <lineage>
        <taxon>Bacteria</taxon>
        <taxon>Candidatus Eiseniibacteriota</taxon>
    </lineage>
</organism>
<dbReference type="PANTHER" id="PTHR43031">
    <property type="entry name" value="FAD-DEPENDENT OXIDOREDUCTASE"/>
    <property type="match status" value="1"/>
</dbReference>
<feature type="domain" description="Rhodanese" evidence="1">
    <location>
        <begin position="228"/>
        <end position="315"/>
    </location>
</feature>